<name>A0A5R9BCA1_9MICC</name>
<evidence type="ECO:0008006" key="3">
    <source>
        <dbReference type="Google" id="ProtNLM"/>
    </source>
</evidence>
<organism evidence="1 2">
    <name type="scientific">Nesterenkonia salmonea</name>
    <dbReference type="NCBI Taxonomy" id="1804987"/>
    <lineage>
        <taxon>Bacteria</taxon>
        <taxon>Bacillati</taxon>
        <taxon>Actinomycetota</taxon>
        <taxon>Actinomycetes</taxon>
        <taxon>Micrococcales</taxon>
        <taxon>Micrococcaceae</taxon>
        <taxon>Nesterenkonia</taxon>
    </lineage>
</organism>
<dbReference type="EMBL" id="VAVZ01000011">
    <property type="protein sequence ID" value="TLP98254.1"/>
    <property type="molecule type" value="Genomic_DNA"/>
</dbReference>
<reference evidence="1 2" key="1">
    <citation type="submission" date="2019-05" db="EMBL/GenBank/DDBJ databases">
        <title>Nesterenkonia sp. GY074 isolated from the Southern Atlantic Ocean.</title>
        <authorList>
            <person name="Zhang G."/>
        </authorList>
    </citation>
    <scope>NUCLEOTIDE SEQUENCE [LARGE SCALE GENOMIC DNA]</scope>
    <source>
        <strain evidence="1 2">GY074</strain>
    </source>
</reference>
<dbReference type="AlphaFoldDB" id="A0A5R9BCA1"/>
<dbReference type="Proteomes" id="UP000310458">
    <property type="component" value="Unassembled WGS sequence"/>
</dbReference>
<evidence type="ECO:0000313" key="2">
    <source>
        <dbReference type="Proteomes" id="UP000310458"/>
    </source>
</evidence>
<dbReference type="OrthoDB" id="4557122at2"/>
<keyword evidence="2" id="KW-1185">Reference proteome</keyword>
<gene>
    <name evidence="1" type="ORF">FEF26_05515</name>
</gene>
<comment type="caution">
    <text evidence="1">The sequence shown here is derived from an EMBL/GenBank/DDBJ whole genome shotgun (WGS) entry which is preliminary data.</text>
</comment>
<protein>
    <recommendedName>
        <fullName evidence="3">Antitoxin</fullName>
    </recommendedName>
</protein>
<proteinExistence type="predicted"/>
<dbReference type="RefSeq" id="WP_138252542.1">
    <property type="nucleotide sequence ID" value="NZ_VAVZ01000011.1"/>
</dbReference>
<sequence>MRTTVDLPDELMRKAKMRSAERGESLKEMFARVLEREINSQVSPGSRHRMQLPLIGEAEQPQVDLSNEDVAGILDTDDADHLDL</sequence>
<accession>A0A5R9BCA1</accession>
<evidence type="ECO:0000313" key="1">
    <source>
        <dbReference type="EMBL" id="TLP98254.1"/>
    </source>
</evidence>